<dbReference type="AlphaFoldDB" id="A0A1Q9CN32"/>
<evidence type="ECO:0000313" key="3">
    <source>
        <dbReference type="Proteomes" id="UP000186817"/>
    </source>
</evidence>
<keyword evidence="1" id="KW-0732">Signal</keyword>
<accession>A0A1Q9CN32</accession>
<protein>
    <submittedName>
        <fullName evidence="2">Uncharacterized protein</fullName>
    </submittedName>
</protein>
<feature type="chain" id="PRO_5013249078" evidence="1">
    <location>
        <begin position="20"/>
        <end position="98"/>
    </location>
</feature>
<dbReference type="Proteomes" id="UP000186817">
    <property type="component" value="Unassembled WGS sequence"/>
</dbReference>
<keyword evidence="3" id="KW-1185">Reference proteome</keyword>
<evidence type="ECO:0000256" key="1">
    <source>
        <dbReference type="SAM" id="SignalP"/>
    </source>
</evidence>
<comment type="caution">
    <text evidence="2">The sequence shown here is derived from an EMBL/GenBank/DDBJ whole genome shotgun (WGS) entry which is preliminary data.</text>
</comment>
<name>A0A1Q9CN32_SYMMI</name>
<sequence>MVARSLFLSVLLAVTVVQGTRRSSNDVATENLKALEEYKNSMKEQNGQDAKVAAAMDDVYSNAVKLMREANGRPAASKCAMVIRQSAAQFPLEGKVLA</sequence>
<reference evidence="2 3" key="1">
    <citation type="submission" date="2016-02" db="EMBL/GenBank/DDBJ databases">
        <title>Genome analysis of coral dinoflagellate symbionts highlights evolutionary adaptations to a symbiotic lifestyle.</title>
        <authorList>
            <person name="Aranda M."/>
            <person name="Li Y."/>
            <person name="Liew Y.J."/>
            <person name="Baumgarten S."/>
            <person name="Simakov O."/>
            <person name="Wilson M."/>
            <person name="Piel J."/>
            <person name="Ashoor H."/>
            <person name="Bougouffa S."/>
            <person name="Bajic V.B."/>
            <person name="Ryu T."/>
            <person name="Ravasi T."/>
            <person name="Bayer T."/>
            <person name="Micklem G."/>
            <person name="Kim H."/>
            <person name="Bhak J."/>
            <person name="Lajeunesse T.C."/>
            <person name="Voolstra C.R."/>
        </authorList>
    </citation>
    <scope>NUCLEOTIDE SEQUENCE [LARGE SCALE GENOMIC DNA]</scope>
    <source>
        <strain evidence="2 3">CCMP2467</strain>
    </source>
</reference>
<gene>
    <name evidence="2" type="ORF">AK812_SmicGene34807</name>
</gene>
<dbReference type="EMBL" id="LSRX01001049">
    <property type="protein sequence ID" value="OLP84333.1"/>
    <property type="molecule type" value="Genomic_DNA"/>
</dbReference>
<proteinExistence type="predicted"/>
<dbReference type="OrthoDB" id="10422395at2759"/>
<evidence type="ECO:0000313" key="2">
    <source>
        <dbReference type="EMBL" id="OLP84333.1"/>
    </source>
</evidence>
<feature type="signal peptide" evidence="1">
    <location>
        <begin position="1"/>
        <end position="19"/>
    </location>
</feature>
<organism evidence="2 3">
    <name type="scientific">Symbiodinium microadriaticum</name>
    <name type="common">Dinoflagellate</name>
    <name type="synonym">Zooxanthella microadriatica</name>
    <dbReference type="NCBI Taxonomy" id="2951"/>
    <lineage>
        <taxon>Eukaryota</taxon>
        <taxon>Sar</taxon>
        <taxon>Alveolata</taxon>
        <taxon>Dinophyceae</taxon>
        <taxon>Suessiales</taxon>
        <taxon>Symbiodiniaceae</taxon>
        <taxon>Symbiodinium</taxon>
    </lineage>
</organism>